<gene>
    <name evidence="4" type="ORF">DY048_07565</name>
</gene>
<dbReference type="Pfam" id="PF20155">
    <property type="entry name" value="TMP_3"/>
    <property type="match status" value="1"/>
</dbReference>
<evidence type="ECO:0000256" key="1">
    <source>
        <dbReference type="SAM" id="MobiDB-lite"/>
    </source>
</evidence>
<feature type="transmembrane region" description="Helical" evidence="2">
    <location>
        <begin position="546"/>
        <end position="567"/>
    </location>
</feature>
<protein>
    <recommendedName>
        <fullName evidence="3">Tape measure protein N-terminal domain-containing protein</fullName>
    </recommendedName>
</protein>
<evidence type="ECO:0000259" key="3">
    <source>
        <dbReference type="Pfam" id="PF20155"/>
    </source>
</evidence>
<dbReference type="RefSeq" id="WP_140921760.1">
    <property type="nucleotide sequence ID" value="NZ_QUAM01000008.1"/>
</dbReference>
<dbReference type="EMBL" id="QUAM01000008">
    <property type="protein sequence ID" value="TPR12400.1"/>
    <property type="molecule type" value="Genomic_DNA"/>
</dbReference>
<evidence type="ECO:0000313" key="4">
    <source>
        <dbReference type="EMBL" id="TPR12400.1"/>
    </source>
</evidence>
<proteinExistence type="predicted"/>
<keyword evidence="2" id="KW-1133">Transmembrane helix</keyword>
<sequence>MATLTSYLKIGDGFSDPLARFSNSINKGISSVGKLKNSLHFGGNISPPTGKFNEFNGSLERSNSLLRTMVGANIISGGISKGIGMLTGEAGSLIHELNESSKAWQTFDGNMRMFGASQKEITSAKKDMQQYAQATIYSSSDMASTYSQLRATGVKNTGQLVKGFGGLAASAQDPVQAMKTLSQQGTQMAAKPMIQWQDLKLMMEQAPAGISAVAKTMHMSATQLLQDVQKGKVKTTDFFDAVAKTGTNKSFTQMATHYKTVGQAMDGLRETVANQLQPAFDKVGKVGIKAISGLIDKVGDLNFDQAANKITPVLQGTINTIVDGFNYAKGAVSDFFAGFNNTGAVSAIRSTIGTVKQDLSSMSKSMAGSGKDPFAAFKTLGSISGGAIGGLAKTVGALADNISRIDPTIIKTLALAFVALKFGLKGLVFTSVIAFLNIMNKTNPKTANALAKGIIGVAIAIGVLNGAMKAYKSFKGFMGLFNKAPKTPKTPTMPKTPKAPEPPGGGAGQWIKFGAALILVGVAVIAVGVGFYILAQAAIQLSNAGWGAVAVFAGMIALVAALGIVVATVGTAMIAGAVGFTIFGVALLLIAGAIWIVSAGMTMLAGALPTIAQYGLMASVGIIALGAAILVFSALAAASIVGITIFSAGLLILSVAMVVTGAAGLVLAVGITAVAGALMLLGAALTMVGAGLTAVAGGAQNLASTLGGIFNGMVNTIRGTVSSIPGVVRGGIQGAVGIAQGFGGALVGAGSAIINGFLNGIKSAFEGVKSFVGGIAGWIKAHKGPLSYDKKLLTPAGNLIMNGLNDGLTNGFGDVKNNVNGMTENLANTQMATPDIAMGGLNGSNPGDLLANGFDRAKTSLYGLISGMSKLKANGAIDVNGQMQDNNIKDTNQLTSNPDVRQSLGLSSNNNDNSQVSNSSNTDNSKSDRSIVFENGAIQISSNGNAEYDGEKLLAAIEPQLKAIKEGRLSN</sequence>
<feature type="transmembrane region" description="Helical" evidence="2">
    <location>
        <begin position="573"/>
        <end position="599"/>
    </location>
</feature>
<keyword evidence="2" id="KW-0812">Transmembrane</keyword>
<evidence type="ECO:0000256" key="2">
    <source>
        <dbReference type="SAM" id="Phobius"/>
    </source>
</evidence>
<feature type="transmembrane region" description="Helical" evidence="2">
    <location>
        <begin position="413"/>
        <end position="437"/>
    </location>
</feature>
<comment type="caution">
    <text evidence="4">The sequence shown here is derived from an EMBL/GenBank/DDBJ whole genome shotgun (WGS) entry which is preliminary data.</text>
</comment>
<feature type="domain" description="Tape measure protein N-terminal" evidence="3">
    <location>
        <begin position="99"/>
        <end position="274"/>
    </location>
</feature>
<dbReference type="InterPro" id="IPR013491">
    <property type="entry name" value="Tape_meas_N"/>
</dbReference>
<reference evidence="4 5" key="1">
    <citation type="submission" date="2018-08" db="EMBL/GenBank/DDBJ databases">
        <title>Comparative genomics of wild bee and flower associated Lactobacillus reveals potential adaptation to the bee host.</title>
        <authorList>
            <person name="Vuong H.Q."/>
            <person name="Mcfrederick Q.S."/>
        </authorList>
    </citation>
    <scope>NUCLEOTIDE SEQUENCE [LARGE SCALE GENOMIC DNA]</scope>
    <source>
        <strain evidence="4 5">HV_04</strain>
    </source>
</reference>
<feature type="transmembrane region" description="Helical" evidence="2">
    <location>
        <begin position="510"/>
        <end position="534"/>
    </location>
</feature>
<evidence type="ECO:0000313" key="5">
    <source>
        <dbReference type="Proteomes" id="UP000767392"/>
    </source>
</evidence>
<keyword evidence="5" id="KW-1185">Reference proteome</keyword>
<feature type="transmembrane region" description="Helical" evidence="2">
    <location>
        <begin position="638"/>
        <end position="659"/>
    </location>
</feature>
<feature type="transmembrane region" description="Helical" evidence="2">
    <location>
        <begin position="449"/>
        <end position="468"/>
    </location>
</feature>
<feature type="transmembrane region" description="Helical" evidence="2">
    <location>
        <begin position="666"/>
        <end position="692"/>
    </location>
</feature>
<feature type="transmembrane region" description="Helical" evidence="2">
    <location>
        <begin position="611"/>
        <end position="632"/>
    </location>
</feature>
<accession>A0ABY2YRB4</accession>
<keyword evidence="2" id="KW-0472">Membrane</keyword>
<dbReference type="Proteomes" id="UP000767392">
    <property type="component" value="Unassembled WGS sequence"/>
</dbReference>
<feature type="region of interest" description="Disordered" evidence="1">
    <location>
        <begin position="887"/>
        <end position="928"/>
    </location>
</feature>
<feature type="compositionally biased region" description="Low complexity" evidence="1">
    <location>
        <begin position="903"/>
        <end position="924"/>
    </location>
</feature>
<feature type="compositionally biased region" description="Polar residues" evidence="1">
    <location>
        <begin position="887"/>
        <end position="900"/>
    </location>
</feature>
<name>A0ABY2YRB4_9LACO</name>
<organism evidence="4 5">
    <name type="scientific">Apilactobacillus timberlakei</name>
    <dbReference type="NCBI Taxonomy" id="2008380"/>
    <lineage>
        <taxon>Bacteria</taxon>
        <taxon>Bacillati</taxon>
        <taxon>Bacillota</taxon>
        <taxon>Bacilli</taxon>
        <taxon>Lactobacillales</taxon>
        <taxon>Lactobacillaceae</taxon>
        <taxon>Apilactobacillus</taxon>
    </lineage>
</organism>